<dbReference type="OrthoDB" id="2014058at2759"/>
<protein>
    <submittedName>
        <fullName evidence="3">NADH dehydrogenase [ubiquinone] 1 beta subcomplex subunit 8, mitochondrial</fullName>
    </submittedName>
</protein>
<dbReference type="EMBL" id="JQDR03009370">
    <property type="protein sequence ID" value="KAA0195767.1"/>
    <property type="molecule type" value="Genomic_DNA"/>
</dbReference>
<name>A0A6A0H1J3_HYAAZ</name>
<dbReference type="GO" id="GO:0005739">
    <property type="term" value="C:mitochondrion"/>
    <property type="evidence" value="ECO:0007669"/>
    <property type="project" value="InterPro"/>
</dbReference>
<dbReference type="Proteomes" id="UP000694843">
    <property type="component" value="Unplaced"/>
</dbReference>
<evidence type="ECO:0000313" key="1">
    <source>
        <dbReference type="EMBL" id="KAA0195767.1"/>
    </source>
</evidence>
<dbReference type="InterPro" id="IPR008699">
    <property type="entry name" value="NDUFB8"/>
</dbReference>
<dbReference type="KEGG" id="hazt:108674146"/>
<reference evidence="1" key="3">
    <citation type="submission" date="2019-06" db="EMBL/GenBank/DDBJ databases">
        <authorList>
            <person name="Poynton C."/>
            <person name="Hasenbein S."/>
            <person name="Benoit J.B."/>
            <person name="Sepulveda M.S."/>
            <person name="Poelchau M.F."/>
            <person name="Murali S.C."/>
            <person name="Chen S."/>
            <person name="Glastad K.M."/>
            <person name="Werren J.H."/>
            <person name="Vineis J.H."/>
            <person name="Bowen J.L."/>
            <person name="Friedrich M."/>
            <person name="Jones J."/>
            <person name="Robertson H.M."/>
            <person name="Feyereisen R."/>
            <person name="Mechler-Hickson A."/>
            <person name="Mathers N."/>
            <person name="Lee C.E."/>
            <person name="Colbourne J.K."/>
            <person name="Biales A."/>
            <person name="Johnston J.S."/>
            <person name="Wellborn G.A."/>
            <person name="Rosendale A.J."/>
            <person name="Cridge A.G."/>
            <person name="Munoz-Torres M.C."/>
            <person name="Bain P.A."/>
            <person name="Manny A.R."/>
            <person name="Major K.M."/>
            <person name="Lambert F.N."/>
            <person name="Vulpe C.D."/>
            <person name="Tuck P."/>
            <person name="Blalock B.J."/>
            <person name="Lin Y.-Y."/>
            <person name="Smith M.E."/>
            <person name="Ochoa-Acuna H."/>
            <person name="Chen M.-J.M."/>
            <person name="Childers C.P."/>
            <person name="Qu J."/>
            <person name="Dugan S."/>
            <person name="Lee S.L."/>
            <person name="Chao H."/>
            <person name="Dinh H."/>
            <person name="Han Y."/>
            <person name="Doddapaneni H."/>
            <person name="Worley K.C."/>
            <person name="Muzny D.M."/>
            <person name="Gibbs R.A."/>
            <person name="Richards S."/>
        </authorList>
    </citation>
    <scope>NUCLEOTIDE SEQUENCE</scope>
    <source>
        <strain evidence="1">HAZT.00-mixed</strain>
        <tissue evidence="1">Whole organism</tissue>
    </source>
</reference>
<proteinExistence type="predicted"/>
<dbReference type="CTD" id="31604"/>
<reference evidence="1" key="2">
    <citation type="journal article" date="2018" name="Environ. Sci. Technol.">
        <title>The Toxicogenome of Hyalella azteca: A Model for Sediment Ecotoxicology and Evolutionary Toxicology.</title>
        <authorList>
            <person name="Poynton H.C."/>
            <person name="Hasenbein S."/>
            <person name="Benoit J.B."/>
            <person name="Sepulveda M.S."/>
            <person name="Poelchau M.F."/>
            <person name="Hughes D.S.T."/>
            <person name="Murali S.C."/>
            <person name="Chen S."/>
            <person name="Glastad K.M."/>
            <person name="Goodisman M.A.D."/>
            <person name="Werren J.H."/>
            <person name="Vineis J.H."/>
            <person name="Bowen J.L."/>
            <person name="Friedrich M."/>
            <person name="Jones J."/>
            <person name="Robertson H.M."/>
            <person name="Feyereisen R."/>
            <person name="Mechler-Hickson A."/>
            <person name="Mathers N."/>
            <person name="Lee C.E."/>
            <person name="Colbourne J.K."/>
            <person name="Biales A."/>
            <person name="Johnston J.S."/>
            <person name="Wellborn G.A."/>
            <person name="Rosendale A.J."/>
            <person name="Cridge A.G."/>
            <person name="Munoz-Torres M.C."/>
            <person name="Bain P.A."/>
            <person name="Manny A.R."/>
            <person name="Major K.M."/>
            <person name="Lambert F.N."/>
            <person name="Vulpe C.D."/>
            <person name="Tuck P."/>
            <person name="Blalock B.J."/>
            <person name="Lin Y.Y."/>
            <person name="Smith M.E."/>
            <person name="Ochoa-Acuna H."/>
            <person name="Chen M.M."/>
            <person name="Childers C.P."/>
            <person name="Qu J."/>
            <person name="Dugan S."/>
            <person name="Lee S.L."/>
            <person name="Chao H."/>
            <person name="Dinh H."/>
            <person name="Han Y."/>
            <person name="Doddapaneni H."/>
            <person name="Worley K.C."/>
            <person name="Muzny D.M."/>
            <person name="Gibbs R.A."/>
            <person name="Richards S."/>
        </authorList>
    </citation>
    <scope>NUCLEOTIDE SEQUENCE</scope>
    <source>
        <strain evidence="1">HAZT.00-mixed</strain>
        <tissue evidence="1">Whole organism</tissue>
    </source>
</reference>
<sequence length="176" mass="20074">MAGLTRSVRALQSATKIFFPLVQGVRSAAHWNDDWKPGPYPKTEAERIAAARKYGLLPEDYEPYPDDGWGYGDYPKLPIVSAESRDPYEDYDFPEYRRNFGEPVHADFDIYGLDRIKHEHTDPQTPLQQLGFFVCIVGGCSLMAYLCHGTGKYEMKPPQIPYSGEVHYTFEKADSQ</sequence>
<dbReference type="PANTHER" id="PTHR12840:SF1">
    <property type="entry name" value="NADH DEHYDROGENASE [UBIQUINONE] 1 BETA SUBCOMPLEX SUBUNIT 8, MITOCHONDRIAL"/>
    <property type="match status" value="1"/>
</dbReference>
<reference evidence="1" key="1">
    <citation type="submission" date="2014-08" db="EMBL/GenBank/DDBJ databases">
        <authorList>
            <person name="Murali S."/>
            <person name="Richards S."/>
            <person name="Bandaranaike D."/>
            <person name="Bellair M."/>
            <person name="Blankenburg K."/>
            <person name="Chao H."/>
            <person name="Dinh H."/>
            <person name="Doddapaneni H."/>
            <person name="Dugan-Rocha S."/>
            <person name="Elkadiri S."/>
            <person name="Gnanaolivu R."/>
            <person name="Hughes D."/>
            <person name="Lee S."/>
            <person name="Li M."/>
            <person name="Ming W."/>
            <person name="Munidasa M."/>
            <person name="Muniz J."/>
            <person name="Nguyen L."/>
            <person name="Osuji N."/>
            <person name="Pu L.-L."/>
            <person name="Puazo M."/>
            <person name="Skinner E."/>
            <person name="Qu C."/>
            <person name="Quiroz J."/>
            <person name="Raj R."/>
            <person name="Weissenberger G."/>
            <person name="Xin Y."/>
            <person name="Zou X."/>
            <person name="Han Y."/>
            <person name="Worley K."/>
            <person name="Muzny D."/>
            <person name="Gibbs R."/>
        </authorList>
    </citation>
    <scope>NUCLEOTIDE SEQUENCE</scope>
    <source>
        <strain evidence="1">HAZT.00-mixed</strain>
        <tissue evidence="1">Whole organism</tissue>
    </source>
</reference>
<dbReference type="RefSeq" id="XP_018017545.1">
    <property type="nucleotide sequence ID" value="XM_018162056.2"/>
</dbReference>
<keyword evidence="2" id="KW-1185">Reference proteome</keyword>
<dbReference type="OMA" id="RNHWNYQ"/>
<dbReference type="AlphaFoldDB" id="A0A6A0H1J3"/>
<organism evidence="1">
    <name type="scientific">Hyalella azteca</name>
    <name type="common">Amphipod</name>
    <dbReference type="NCBI Taxonomy" id="294128"/>
    <lineage>
        <taxon>Eukaryota</taxon>
        <taxon>Metazoa</taxon>
        <taxon>Ecdysozoa</taxon>
        <taxon>Arthropoda</taxon>
        <taxon>Crustacea</taxon>
        <taxon>Multicrustacea</taxon>
        <taxon>Malacostraca</taxon>
        <taxon>Eumalacostraca</taxon>
        <taxon>Peracarida</taxon>
        <taxon>Amphipoda</taxon>
        <taxon>Senticaudata</taxon>
        <taxon>Talitrida</taxon>
        <taxon>Talitroidea</taxon>
        <taxon>Hyalellidae</taxon>
        <taxon>Hyalella</taxon>
    </lineage>
</organism>
<reference evidence="3" key="4">
    <citation type="submission" date="2025-04" db="UniProtKB">
        <authorList>
            <consortium name="RefSeq"/>
        </authorList>
    </citation>
    <scope>IDENTIFICATION</scope>
    <source>
        <tissue evidence="3">Whole organism</tissue>
    </source>
</reference>
<evidence type="ECO:0000313" key="3">
    <source>
        <dbReference type="RefSeq" id="XP_018017545.1"/>
    </source>
</evidence>
<accession>A0A6A0H1J3</accession>
<evidence type="ECO:0000313" key="2">
    <source>
        <dbReference type="Proteomes" id="UP000694843"/>
    </source>
</evidence>
<dbReference type="GeneID" id="108674146"/>
<dbReference type="PANTHER" id="PTHR12840">
    <property type="entry name" value="NADH-UBIQUINONE OXIDOREDUCTASE ASHI SUBUNIT"/>
    <property type="match status" value="1"/>
</dbReference>
<dbReference type="Pfam" id="PF05821">
    <property type="entry name" value="NDUF_B8"/>
    <property type="match status" value="1"/>
</dbReference>
<gene>
    <name evidence="3" type="primary">LOC108674146</name>
    <name evidence="1" type="ORF">HAZT_HAZT006136</name>
</gene>
<dbReference type="Proteomes" id="UP000711488">
    <property type="component" value="Unassembled WGS sequence"/>
</dbReference>